<gene>
    <name evidence="2" type="ORF">E8L99_18595</name>
</gene>
<dbReference type="Pfam" id="PF13539">
    <property type="entry name" value="Peptidase_M15_4"/>
    <property type="match status" value="1"/>
</dbReference>
<feature type="domain" description="Peptidase M15C" evidence="1">
    <location>
        <begin position="56"/>
        <end position="125"/>
    </location>
</feature>
<name>A0A4D7QUK0_9HYPH</name>
<dbReference type="EMBL" id="CP039865">
    <property type="protein sequence ID" value="QCK87622.1"/>
    <property type="molecule type" value="Genomic_DNA"/>
</dbReference>
<evidence type="ECO:0000313" key="2">
    <source>
        <dbReference type="EMBL" id="QCK87622.1"/>
    </source>
</evidence>
<dbReference type="RefSeq" id="WP_137100951.1">
    <property type="nucleotide sequence ID" value="NZ_CP039865.1"/>
</dbReference>
<dbReference type="OrthoDB" id="8479979at2"/>
<accession>A0A4D7QUK0</accession>
<dbReference type="KEGG" id="paqt:E8L99_18595"/>
<dbReference type="Gene3D" id="3.30.1380.10">
    <property type="match status" value="1"/>
</dbReference>
<dbReference type="AlphaFoldDB" id="A0A4D7QUK0"/>
<reference evidence="2 3" key="1">
    <citation type="submission" date="2019-04" db="EMBL/GenBank/DDBJ databases">
        <title>Phreatobacter aquaticus sp. nov.</title>
        <authorList>
            <person name="Choi A."/>
            <person name="Baek K."/>
        </authorList>
    </citation>
    <scope>NUCLEOTIDE SEQUENCE [LARGE SCALE GENOMIC DNA]</scope>
    <source>
        <strain evidence="2 3">NMCR1094</strain>
    </source>
</reference>
<evidence type="ECO:0000259" key="1">
    <source>
        <dbReference type="Pfam" id="PF13539"/>
    </source>
</evidence>
<dbReference type="GO" id="GO:0008233">
    <property type="term" value="F:peptidase activity"/>
    <property type="evidence" value="ECO:0007669"/>
    <property type="project" value="InterPro"/>
</dbReference>
<dbReference type="SUPFAM" id="SSF55166">
    <property type="entry name" value="Hedgehog/DD-peptidase"/>
    <property type="match status" value="1"/>
</dbReference>
<dbReference type="CDD" id="cd14845">
    <property type="entry name" value="L-Ala-D-Glu_peptidase_like"/>
    <property type="match status" value="1"/>
</dbReference>
<evidence type="ECO:0000313" key="3">
    <source>
        <dbReference type="Proteomes" id="UP000298588"/>
    </source>
</evidence>
<protein>
    <submittedName>
        <fullName evidence="2">M15 family metallopeptidase</fullName>
    </submittedName>
</protein>
<dbReference type="InterPro" id="IPR039561">
    <property type="entry name" value="Peptidase_M15C"/>
</dbReference>
<sequence>MPLVDPRSLKNLQGVHPDLVNVAHRGFELTAVPFIITEGVRTIERQRQLVAAGASQTMRSRHIPGPSGFSHAFDVAAKVGGVIRWDWPLYERIAVAMKAAARDIGVPIEWGGDWRSFKDGPHYQLPWDKYPG</sequence>
<keyword evidence="3" id="KW-1185">Reference proteome</keyword>
<organism evidence="2 3">
    <name type="scientific">Phreatobacter aquaticus</name>
    <dbReference type="NCBI Taxonomy" id="2570229"/>
    <lineage>
        <taxon>Bacteria</taxon>
        <taxon>Pseudomonadati</taxon>
        <taxon>Pseudomonadota</taxon>
        <taxon>Alphaproteobacteria</taxon>
        <taxon>Hyphomicrobiales</taxon>
        <taxon>Phreatobacteraceae</taxon>
        <taxon>Phreatobacter</taxon>
    </lineage>
</organism>
<proteinExistence type="predicted"/>
<dbReference type="InterPro" id="IPR009045">
    <property type="entry name" value="Zn_M74/Hedgehog-like"/>
</dbReference>
<dbReference type="Proteomes" id="UP000298588">
    <property type="component" value="Chromosome"/>
</dbReference>